<evidence type="ECO:0000313" key="11">
    <source>
        <dbReference type="Proteomes" id="UP000480266"/>
    </source>
</evidence>
<dbReference type="InterPro" id="IPR024370">
    <property type="entry name" value="PBP_domain"/>
</dbReference>
<dbReference type="AlphaFoldDB" id="A0A7C9VI77"/>
<dbReference type="GO" id="GO:0042301">
    <property type="term" value="F:phosphate ion binding"/>
    <property type="evidence" value="ECO:0007669"/>
    <property type="project" value="InterPro"/>
</dbReference>
<evidence type="ECO:0000256" key="6">
    <source>
        <dbReference type="ARBA" id="ARBA00022592"/>
    </source>
</evidence>
<keyword evidence="6 7" id="KW-0592">Phosphate transport</keyword>
<comment type="subunit">
    <text evidence="3 7">The complex is composed of two ATP-binding proteins (PstB), two transmembrane proteins (PstC and PstA) and a solute-binding protein (PstS).</text>
</comment>
<evidence type="ECO:0000313" key="10">
    <source>
        <dbReference type="EMBL" id="NGX98507.1"/>
    </source>
</evidence>
<dbReference type="PANTHER" id="PTHR42996:SF1">
    <property type="entry name" value="PHOSPHATE-BINDING PROTEIN PSTS"/>
    <property type="match status" value="1"/>
</dbReference>
<comment type="caution">
    <text evidence="10">The sequence shown here is derived from an EMBL/GenBank/DDBJ whole genome shotgun (WGS) entry which is preliminary data.</text>
</comment>
<gene>
    <name evidence="10" type="primary">pstS</name>
    <name evidence="10" type="ORF">G4V63_25855</name>
</gene>
<evidence type="ECO:0000256" key="2">
    <source>
        <dbReference type="ARBA" id="ARBA00008725"/>
    </source>
</evidence>
<dbReference type="PANTHER" id="PTHR42996">
    <property type="entry name" value="PHOSPHATE-BINDING PROTEIN PSTS"/>
    <property type="match status" value="1"/>
</dbReference>
<name>A0A7C9VI77_9BRAD</name>
<dbReference type="GO" id="GO:0035435">
    <property type="term" value="P:phosphate ion transmembrane transport"/>
    <property type="evidence" value="ECO:0007669"/>
    <property type="project" value="InterPro"/>
</dbReference>
<dbReference type="InterPro" id="IPR005673">
    <property type="entry name" value="ABC_phos-bd_PstS"/>
</dbReference>
<protein>
    <recommendedName>
        <fullName evidence="4 7">Phosphate-binding protein PstS</fullName>
    </recommendedName>
</protein>
<dbReference type="EMBL" id="JAAMRR010001314">
    <property type="protein sequence ID" value="NGX98507.1"/>
    <property type="molecule type" value="Genomic_DNA"/>
</dbReference>
<dbReference type="SUPFAM" id="SSF53850">
    <property type="entry name" value="Periplasmic binding protein-like II"/>
    <property type="match status" value="1"/>
</dbReference>
<dbReference type="Pfam" id="PF12849">
    <property type="entry name" value="PBP_like_2"/>
    <property type="match status" value="1"/>
</dbReference>
<feature type="signal peptide" evidence="8">
    <location>
        <begin position="1"/>
        <end position="25"/>
    </location>
</feature>
<dbReference type="Gene3D" id="3.40.190.10">
    <property type="entry name" value="Periplasmic binding protein-like II"/>
    <property type="match status" value="2"/>
</dbReference>
<dbReference type="GO" id="GO:0043190">
    <property type="term" value="C:ATP-binding cassette (ABC) transporter complex"/>
    <property type="evidence" value="ECO:0007669"/>
    <property type="project" value="InterPro"/>
</dbReference>
<sequence length="350" mass="36296">MNVSINKLLTGLLVSAGLVAGGAQAASQITGAGATFPAPMYAKWAEAYKGQTGTSLNYQAIGSGGGVKQIVAKTVDFGASDDPVSAADLEKNGLAQFPAIIGGVVTVVNLQGVAPGQLKLNNDVLSDIFRAKITKWNDSAIASVNPGVKLPDTAITLVYRSDSSGTTAVFTDFLAQVSAPFKGVVGAGKTVNWPAGVGGKGNAGVAANVTKIDGAIGYVEYAYAKQNKMTHVSLINRDGKAVQPNEGSFNAAASKANWTGTPNFAVNLNNQPGAASWPITSASFILMQKKAEKPEQSAEVLKFFNWAMTKGQKMATDLDYVPLPDNAVKAIIKSWSDIKGPDGKPVYVAK</sequence>
<comment type="similarity">
    <text evidence="2 7">Belongs to the PstS family.</text>
</comment>
<dbReference type="NCBIfam" id="TIGR00975">
    <property type="entry name" value="3a0107s03"/>
    <property type="match status" value="1"/>
</dbReference>
<keyword evidence="8" id="KW-0732">Signal</keyword>
<proteinExistence type="inferred from homology"/>
<evidence type="ECO:0000256" key="5">
    <source>
        <dbReference type="ARBA" id="ARBA00022448"/>
    </source>
</evidence>
<dbReference type="InterPro" id="IPR050962">
    <property type="entry name" value="Phosphate-bind_PstS"/>
</dbReference>
<organism evidence="10 11">
    <name type="scientific">Candidatus Afipia apatlaquensis</name>
    <dbReference type="NCBI Taxonomy" id="2712852"/>
    <lineage>
        <taxon>Bacteria</taxon>
        <taxon>Pseudomonadati</taxon>
        <taxon>Pseudomonadota</taxon>
        <taxon>Alphaproteobacteria</taxon>
        <taxon>Hyphomicrobiales</taxon>
        <taxon>Nitrobacteraceae</taxon>
        <taxon>Afipia</taxon>
    </lineage>
</organism>
<keyword evidence="5 7" id="KW-0813">Transport</keyword>
<keyword evidence="11" id="KW-1185">Reference proteome</keyword>
<evidence type="ECO:0000259" key="9">
    <source>
        <dbReference type="Pfam" id="PF12849"/>
    </source>
</evidence>
<evidence type="ECO:0000256" key="3">
    <source>
        <dbReference type="ARBA" id="ARBA00011529"/>
    </source>
</evidence>
<feature type="domain" description="PBP" evidence="9">
    <location>
        <begin position="20"/>
        <end position="308"/>
    </location>
</feature>
<dbReference type="CDD" id="cd13565">
    <property type="entry name" value="PBP2_PstS"/>
    <property type="match status" value="1"/>
</dbReference>
<dbReference type="NCBIfam" id="NF008171">
    <property type="entry name" value="PRK10918.1"/>
    <property type="match status" value="1"/>
</dbReference>
<evidence type="ECO:0000256" key="7">
    <source>
        <dbReference type="PIRNR" id="PIRNR002756"/>
    </source>
</evidence>
<feature type="chain" id="PRO_5028977669" description="Phosphate-binding protein PstS" evidence="8">
    <location>
        <begin position="26"/>
        <end position="350"/>
    </location>
</feature>
<accession>A0A7C9VI77</accession>
<evidence type="ECO:0000256" key="8">
    <source>
        <dbReference type="SAM" id="SignalP"/>
    </source>
</evidence>
<comment type="function">
    <text evidence="1 7">Part of the ABC transporter complex PstSACB involved in phosphate import.</text>
</comment>
<dbReference type="Proteomes" id="UP000480266">
    <property type="component" value="Unassembled WGS sequence"/>
</dbReference>
<reference evidence="10" key="1">
    <citation type="submission" date="2020-02" db="EMBL/GenBank/DDBJ databases">
        <title>Draft genome sequence of Candidatus Afipia apatlaquensis IBT-C3, a potential strain for decolorization of textile dyes.</title>
        <authorList>
            <person name="Sanchez-Reyes A."/>
            <person name="Breton-Deval L."/>
            <person name="Mangelson H."/>
            <person name="Sanchez-Flores A."/>
        </authorList>
    </citation>
    <scope>NUCLEOTIDE SEQUENCE [LARGE SCALE GENOMIC DNA]</scope>
    <source>
        <strain evidence="10">IBT-C3</strain>
    </source>
</reference>
<evidence type="ECO:0000256" key="4">
    <source>
        <dbReference type="ARBA" id="ARBA00021889"/>
    </source>
</evidence>
<evidence type="ECO:0000256" key="1">
    <source>
        <dbReference type="ARBA" id="ARBA00002841"/>
    </source>
</evidence>
<dbReference type="PIRSF" id="PIRSF002756">
    <property type="entry name" value="PstS"/>
    <property type="match status" value="1"/>
</dbReference>